<proteinExistence type="predicted"/>
<dbReference type="Proteomes" id="UP001152130">
    <property type="component" value="Unassembled WGS sequence"/>
</dbReference>
<keyword evidence="2" id="KW-1185">Reference proteome</keyword>
<dbReference type="EMBL" id="JAPDHF010000009">
    <property type="protein sequence ID" value="KAJ4012972.1"/>
    <property type="molecule type" value="Genomic_DNA"/>
</dbReference>
<sequence>MATTDMGHSDTTNAILDDLRLHRSLHQVVLLLQPDYKLLLLTSSEFKPPGTQPASTVS</sequence>
<evidence type="ECO:0000313" key="2">
    <source>
        <dbReference type="Proteomes" id="UP001152130"/>
    </source>
</evidence>
<reference evidence="1" key="1">
    <citation type="submission" date="2022-10" db="EMBL/GenBank/DDBJ databases">
        <title>Fusarium specimens isolated from Avocado Roots.</title>
        <authorList>
            <person name="Stajich J."/>
            <person name="Roper C."/>
            <person name="Heimlech-Rivalta G."/>
        </authorList>
    </citation>
    <scope>NUCLEOTIDE SEQUENCE</scope>
    <source>
        <strain evidence="1">CF00143</strain>
    </source>
</reference>
<dbReference type="AlphaFoldDB" id="A0A9W8PNI2"/>
<comment type="caution">
    <text evidence="1">The sequence shown here is derived from an EMBL/GenBank/DDBJ whole genome shotgun (WGS) entry which is preliminary data.</text>
</comment>
<gene>
    <name evidence="1" type="ORF">NW766_006785</name>
</gene>
<protein>
    <submittedName>
        <fullName evidence="1">Uncharacterized protein</fullName>
    </submittedName>
</protein>
<evidence type="ECO:0000313" key="1">
    <source>
        <dbReference type="EMBL" id="KAJ4012972.1"/>
    </source>
</evidence>
<name>A0A9W8PNI2_9HYPO</name>
<organism evidence="1 2">
    <name type="scientific">Fusarium irregulare</name>
    <dbReference type="NCBI Taxonomy" id="2494466"/>
    <lineage>
        <taxon>Eukaryota</taxon>
        <taxon>Fungi</taxon>
        <taxon>Dikarya</taxon>
        <taxon>Ascomycota</taxon>
        <taxon>Pezizomycotina</taxon>
        <taxon>Sordariomycetes</taxon>
        <taxon>Hypocreomycetidae</taxon>
        <taxon>Hypocreales</taxon>
        <taxon>Nectriaceae</taxon>
        <taxon>Fusarium</taxon>
        <taxon>Fusarium incarnatum-equiseti species complex</taxon>
    </lineage>
</organism>
<accession>A0A9W8PNI2</accession>